<evidence type="ECO:0000313" key="1">
    <source>
        <dbReference type="EMBL" id="KUK61508.1"/>
    </source>
</evidence>
<dbReference type="PATRIC" id="fig|2198.4.peg.1400"/>
<evidence type="ECO:0000313" key="2">
    <source>
        <dbReference type="Proteomes" id="UP000054323"/>
    </source>
</evidence>
<name>A0A101GN76_9EURY</name>
<feature type="non-terminal residue" evidence="1">
    <location>
        <position position="1"/>
    </location>
</feature>
<dbReference type="AlphaFoldDB" id="A0A101GN76"/>
<accession>A0A101GN76</accession>
<dbReference type="InterPro" id="IPR036188">
    <property type="entry name" value="FAD/NAD-bd_sf"/>
</dbReference>
<reference evidence="2" key="1">
    <citation type="journal article" date="2015" name="MBio">
        <title>Genome-Resolved Metagenomic Analysis Reveals Roles for Candidate Phyla and Other Microbial Community Members in Biogeochemical Transformations in Oil Reservoirs.</title>
        <authorList>
            <person name="Hu P."/>
            <person name="Tom L."/>
            <person name="Singh A."/>
            <person name="Thomas B.C."/>
            <person name="Baker B.J."/>
            <person name="Piceno Y.M."/>
            <person name="Andersen G.L."/>
            <person name="Banfield J.F."/>
        </authorList>
    </citation>
    <scope>NUCLEOTIDE SEQUENCE [LARGE SCALE GENOMIC DNA]</scope>
</reference>
<comment type="caution">
    <text evidence="1">The sequence shown here is derived from an EMBL/GenBank/DDBJ whole genome shotgun (WGS) entry which is preliminary data.</text>
</comment>
<dbReference type="EMBL" id="LGGD01000124">
    <property type="protein sequence ID" value="KUK61508.1"/>
    <property type="molecule type" value="Genomic_DNA"/>
</dbReference>
<proteinExistence type="predicted"/>
<gene>
    <name evidence="1" type="ORF">XD82_1076</name>
</gene>
<protein>
    <submittedName>
        <fullName evidence="1">Geranylgeranyl reductase</fullName>
    </submittedName>
</protein>
<dbReference type="Proteomes" id="UP000054323">
    <property type="component" value="Unassembled WGS sequence"/>
</dbReference>
<organism evidence="1 2">
    <name type="scientific">Methanoculleus marisnigri</name>
    <dbReference type="NCBI Taxonomy" id="2198"/>
    <lineage>
        <taxon>Archaea</taxon>
        <taxon>Methanobacteriati</taxon>
        <taxon>Methanobacteriota</taxon>
        <taxon>Stenosarchaea group</taxon>
        <taxon>Methanomicrobia</taxon>
        <taxon>Methanomicrobiales</taxon>
        <taxon>Methanomicrobiaceae</taxon>
        <taxon>Methanoculleus</taxon>
    </lineage>
</organism>
<dbReference type="Gene3D" id="3.50.50.60">
    <property type="entry name" value="FAD/NAD(P)-binding domain"/>
    <property type="match status" value="1"/>
</dbReference>
<sequence>ARGTFDDGSLRDYERRWKEDFGKELDIGMKALRMRQRMTPEEIDRLCRALNDPDLIETIVEHGDMDRPGTLIRKLALKPALVRAMGILFASGVRQILTG</sequence>